<dbReference type="EMBL" id="QTSX02003554">
    <property type="protein sequence ID" value="KAJ9070987.1"/>
    <property type="molecule type" value="Genomic_DNA"/>
</dbReference>
<evidence type="ECO:0000313" key="2">
    <source>
        <dbReference type="Proteomes" id="UP001165960"/>
    </source>
</evidence>
<sequence>MVLMSLDSYFHRLSAVSSLWTPLRAAIPVLHWMVSWWILLPGWEPNLVSLVPLSHNLPLFLLTKVVSLSFQLQIKQHHSPETPKSSNSAEVSLDSHLNDGYEHIQSCLVTSRPPQGYLTITGKDFTPPS</sequence>
<dbReference type="Proteomes" id="UP001165960">
    <property type="component" value="Unassembled WGS sequence"/>
</dbReference>
<gene>
    <name evidence="1" type="ORF">DSO57_1001761</name>
</gene>
<accession>A0ACC2T8T5</accession>
<protein>
    <submittedName>
        <fullName evidence="1">Uncharacterized protein</fullName>
    </submittedName>
</protein>
<keyword evidence="2" id="KW-1185">Reference proteome</keyword>
<name>A0ACC2T8T5_9FUNG</name>
<reference evidence="1" key="1">
    <citation type="submission" date="2022-04" db="EMBL/GenBank/DDBJ databases">
        <title>Genome of the entomopathogenic fungus Entomophthora muscae.</title>
        <authorList>
            <person name="Elya C."/>
            <person name="Lovett B.R."/>
            <person name="Lee E."/>
            <person name="Macias A.M."/>
            <person name="Hajek A.E."/>
            <person name="De Bivort B.L."/>
            <person name="Kasson M.T."/>
            <person name="De Fine Licht H.H."/>
            <person name="Stajich J.E."/>
        </authorList>
    </citation>
    <scope>NUCLEOTIDE SEQUENCE</scope>
    <source>
        <strain evidence="1">Berkeley</strain>
    </source>
</reference>
<evidence type="ECO:0000313" key="1">
    <source>
        <dbReference type="EMBL" id="KAJ9070987.1"/>
    </source>
</evidence>
<proteinExistence type="predicted"/>
<comment type="caution">
    <text evidence="1">The sequence shown here is derived from an EMBL/GenBank/DDBJ whole genome shotgun (WGS) entry which is preliminary data.</text>
</comment>
<organism evidence="1 2">
    <name type="scientific">Entomophthora muscae</name>
    <dbReference type="NCBI Taxonomy" id="34485"/>
    <lineage>
        <taxon>Eukaryota</taxon>
        <taxon>Fungi</taxon>
        <taxon>Fungi incertae sedis</taxon>
        <taxon>Zoopagomycota</taxon>
        <taxon>Entomophthoromycotina</taxon>
        <taxon>Entomophthoromycetes</taxon>
        <taxon>Entomophthorales</taxon>
        <taxon>Entomophthoraceae</taxon>
        <taxon>Entomophthora</taxon>
    </lineage>
</organism>